<evidence type="ECO:0000313" key="8">
    <source>
        <dbReference type="EMBL" id="OGG46486.1"/>
    </source>
</evidence>
<dbReference type="InterPro" id="IPR004869">
    <property type="entry name" value="MMPL_dom"/>
</dbReference>
<sequence length="808" mass="89559">MWSRYAERHAAFLYRRHRAVILVGLLLTLVAGYFVSRLRIDSDLGALLPEDYPSVQTLEQIRARLGGVGNLRVVITSDRPERARAFVGDLVAALNRSPMIHFVDYRVDREFFRKHSLLYMGIEDLETIRDRIEGRIAQEKIKLSPFYVSLDDGEAEGDTLDLSDIERKYEGRARKDEYFSSEDGRTLVVEVYPSGSSNNLAFVREVLGGVKKIVAQVDPGRYDPRMTVEYSGQFQNRVDEYDILIDDVLGTLLYGLIAVILLVTIYFRQPMTAFFLGVPLLMGLTWTFGVAYGVIGNLNVITAFLFVVLFGLSIEFGVHLLYRYLESRRAGASVEESLRLIMVRTGKAMLTSGATTAVAFFSLMITDFKGFSEFGFIMGLGYLLCLASMLTVFPAFLVVSERWRLLRGRGPSGVRGAAAGPMPMAWGILGVGMVLTIGSILLVPRLEFEYDFRKLRAYVPETERARQKVGHIFSLSQSPAVVLADSKEDLDAVVGVLLERMRLDTATATIDTVRTIYSALPADQGQKYLVIQDLKDLLREENVKLLKERQRAQVDSLRDLLDVRPVQIQDLPYNVRKNFTGADGQVGNFAFIYPSVSLTEGRNAIRFAEDVRDIPIPSGKVYHASSGQVVFADVLLVMMRDSKVAVLATLLVVFLIVLADFRSLRAALLVLLPLLVGILWMCGGMAMLGMKLNLFNMVVFPSIIGLSLDSGVHLYHRYLEEGAGQLKRVVMTTGQAVAVGAFTTMLGFGDLILARHPGLQSLGGLALLGLATTLVTALILFPAALQVVENFTVRRQSPRRTADAAAGE</sequence>
<feature type="transmembrane region" description="Helical" evidence="6">
    <location>
        <begin position="644"/>
        <end position="661"/>
    </location>
</feature>
<dbReference type="InterPro" id="IPR050545">
    <property type="entry name" value="Mycobact_MmpL"/>
</dbReference>
<proteinExistence type="predicted"/>
<feature type="transmembrane region" description="Helical" evidence="6">
    <location>
        <begin position="694"/>
        <end position="715"/>
    </location>
</feature>
<dbReference type="AlphaFoldDB" id="A0A1F6CBB8"/>
<dbReference type="GO" id="GO:0005886">
    <property type="term" value="C:plasma membrane"/>
    <property type="evidence" value="ECO:0007669"/>
    <property type="project" value="UniProtKB-SubCell"/>
</dbReference>
<evidence type="ECO:0000256" key="2">
    <source>
        <dbReference type="ARBA" id="ARBA00022475"/>
    </source>
</evidence>
<comment type="caution">
    <text evidence="8">The sequence shown here is derived from an EMBL/GenBank/DDBJ whole genome shotgun (WGS) entry which is preliminary data.</text>
</comment>
<feature type="transmembrane region" description="Helical" evidence="6">
    <location>
        <begin position="668"/>
        <end position="688"/>
    </location>
</feature>
<dbReference type="PANTHER" id="PTHR33406">
    <property type="entry name" value="MEMBRANE PROTEIN MJ1562-RELATED"/>
    <property type="match status" value="1"/>
</dbReference>
<name>A0A1F6CBB8_HANXR</name>
<feature type="transmembrane region" description="Helical" evidence="6">
    <location>
        <begin position="301"/>
        <end position="325"/>
    </location>
</feature>
<keyword evidence="5 6" id="KW-0472">Membrane</keyword>
<feature type="domain" description="SSD" evidence="7">
    <location>
        <begin position="282"/>
        <end position="399"/>
    </location>
</feature>
<comment type="subcellular location">
    <subcellularLocation>
        <location evidence="1">Cell membrane</location>
        <topology evidence="1">Multi-pass membrane protein</topology>
    </subcellularLocation>
</comment>
<dbReference type="EMBL" id="MFKF01000311">
    <property type="protein sequence ID" value="OGG46486.1"/>
    <property type="molecule type" value="Genomic_DNA"/>
</dbReference>
<dbReference type="SUPFAM" id="SSF82866">
    <property type="entry name" value="Multidrug efflux transporter AcrB transmembrane domain"/>
    <property type="match status" value="2"/>
</dbReference>
<keyword evidence="4 6" id="KW-1133">Transmembrane helix</keyword>
<evidence type="ECO:0000313" key="9">
    <source>
        <dbReference type="Proteomes" id="UP000178606"/>
    </source>
</evidence>
<dbReference type="PROSITE" id="PS50156">
    <property type="entry name" value="SSD"/>
    <property type="match status" value="1"/>
</dbReference>
<evidence type="ECO:0000256" key="6">
    <source>
        <dbReference type="SAM" id="Phobius"/>
    </source>
</evidence>
<keyword evidence="3 6" id="KW-0812">Transmembrane</keyword>
<organism evidence="8 9">
    <name type="scientific">Handelsmanbacteria sp. (strain RIFCSPLOWO2_12_FULL_64_10)</name>
    <dbReference type="NCBI Taxonomy" id="1817868"/>
    <lineage>
        <taxon>Bacteria</taxon>
        <taxon>Candidatus Handelsmaniibacteriota</taxon>
    </lineage>
</organism>
<evidence type="ECO:0000256" key="3">
    <source>
        <dbReference type="ARBA" id="ARBA00022692"/>
    </source>
</evidence>
<feature type="transmembrane region" description="Helical" evidence="6">
    <location>
        <begin position="736"/>
        <end position="754"/>
    </location>
</feature>
<feature type="transmembrane region" description="Helical" evidence="6">
    <location>
        <begin position="274"/>
        <end position="295"/>
    </location>
</feature>
<dbReference type="Gene3D" id="1.20.1640.10">
    <property type="entry name" value="Multidrug efflux transporter AcrB transmembrane domain"/>
    <property type="match status" value="2"/>
</dbReference>
<feature type="transmembrane region" description="Helical" evidence="6">
    <location>
        <begin position="248"/>
        <end position="267"/>
    </location>
</feature>
<feature type="transmembrane region" description="Helical" evidence="6">
    <location>
        <begin position="346"/>
        <end position="365"/>
    </location>
</feature>
<feature type="transmembrane region" description="Helical" evidence="6">
    <location>
        <begin position="424"/>
        <end position="443"/>
    </location>
</feature>
<dbReference type="Pfam" id="PF03176">
    <property type="entry name" value="MMPL"/>
    <property type="match status" value="2"/>
</dbReference>
<reference evidence="8 9" key="1">
    <citation type="journal article" date="2016" name="Nat. Commun.">
        <title>Thousands of microbial genomes shed light on interconnected biogeochemical processes in an aquifer system.</title>
        <authorList>
            <person name="Anantharaman K."/>
            <person name="Brown C.T."/>
            <person name="Hug L.A."/>
            <person name="Sharon I."/>
            <person name="Castelle C.J."/>
            <person name="Probst A.J."/>
            <person name="Thomas B.C."/>
            <person name="Singh A."/>
            <person name="Wilkins M.J."/>
            <person name="Karaoz U."/>
            <person name="Brodie E.L."/>
            <person name="Williams K.H."/>
            <person name="Hubbard S.S."/>
            <person name="Banfield J.F."/>
        </authorList>
    </citation>
    <scope>NUCLEOTIDE SEQUENCE [LARGE SCALE GENOMIC DNA]</scope>
    <source>
        <strain evidence="9">RIFCSPLOWO2_12_FULL_64_10</strain>
    </source>
</reference>
<evidence type="ECO:0000256" key="1">
    <source>
        <dbReference type="ARBA" id="ARBA00004651"/>
    </source>
</evidence>
<evidence type="ECO:0000259" key="7">
    <source>
        <dbReference type="PROSITE" id="PS50156"/>
    </source>
</evidence>
<dbReference type="PANTHER" id="PTHR33406:SF13">
    <property type="entry name" value="MEMBRANE PROTEIN YDFJ"/>
    <property type="match status" value="1"/>
</dbReference>
<gene>
    <name evidence="8" type="ORF">A3F84_15045</name>
</gene>
<dbReference type="InterPro" id="IPR000731">
    <property type="entry name" value="SSD"/>
</dbReference>
<evidence type="ECO:0000256" key="4">
    <source>
        <dbReference type="ARBA" id="ARBA00022989"/>
    </source>
</evidence>
<feature type="transmembrane region" description="Helical" evidence="6">
    <location>
        <begin position="766"/>
        <end position="788"/>
    </location>
</feature>
<accession>A0A1F6CBB8</accession>
<feature type="transmembrane region" description="Helical" evidence="6">
    <location>
        <begin position="377"/>
        <end position="399"/>
    </location>
</feature>
<protein>
    <recommendedName>
        <fullName evidence="7">SSD domain-containing protein</fullName>
    </recommendedName>
</protein>
<dbReference type="Proteomes" id="UP000178606">
    <property type="component" value="Unassembled WGS sequence"/>
</dbReference>
<evidence type="ECO:0000256" key="5">
    <source>
        <dbReference type="ARBA" id="ARBA00023136"/>
    </source>
</evidence>
<keyword evidence="2" id="KW-1003">Cell membrane</keyword>